<dbReference type="Gene3D" id="3.30.470.10">
    <property type="match status" value="1"/>
</dbReference>
<dbReference type="InterPro" id="IPR001544">
    <property type="entry name" value="Aminotrans_IV"/>
</dbReference>
<keyword evidence="11" id="KW-0032">Aminotransferase</keyword>
<dbReference type="EC" id="2.6.1.42" evidence="6"/>
<dbReference type="RefSeq" id="WP_103073654.1">
    <property type="nucleotide sequence ID" value="NZ_NPZB01000001.1"/>
</dbReference>
<comment type="function">
    <text evidence="1">Acts on leucine, isoleucine and valine.</text>
</comment>
<gene>
    <name evidence="11" type="ORF">Lysil_0107</name>
</gene>
<comment type="pathway">
    <text evidence="4">Amino-acid biosynthesis; L-leucine biosynthesis; L-leucine from 3-methyl-2-oxobutanoate: step 4/4.</text>
</comment>
<dbReference type="InterPro" id="IPR043131">
    <property type="entry name" value="BCAT-like_N"/>
</dbReference>
<evidence type="ECO:0000256" key="2">
    <source>
        <dbReference type="ARBA" id="ARBA00004824"/>
    </source>
</evidence>
<dbReference type="Proteomes" id="UP000236220">
    <property type="component" value="Unassembled WGS sequence"/>
</dbReference>
<comment type="caution">
    <text evidence="11">The sequence shown here is derived from an EMBL/GenBank/DDBJ whole genome shotgun (WGS) entry which is preliminary data.</text>
</comment>
<evidence type="ECO:0000256" key="10">
    <source>
        <dbReference type="SAM" id="MobiDB-lite"/>
    </source>
</evidence>
<keyword evidence="11" id="KW-0808">Transferase</keyword>
<dbReference type="PANTHER" id="PTHR42743">
    <property type="entry name" value="AMINO-ACID AMINOTRANSFERASE"/>
    <property type="match status" value="1"/>
</dbReference>
<dbReference type="GO" id="GO:0016829">
    <property type="term" value="F:lyase activity"/>
    <property type="evidence" value="ECO:0007669"/>
    <property type="project" value="UniProtKB-KW"/>
</dbReference>
<evidence type="ECO:0000256" key="6">
    <source>
        <dbReference type="ARBA" id="ARBA00013053"/>
    </source>
</evidence>
<dbReference type="Pfam" id="PF01063">
    <property type="entry name" value="Aminotran_4"/>
    <property type="match status" value="1"/>
</dbReference>
<dbReference type="Gene3D" id="3.20.10.10">
    <property type="entry name" value="D-amino Acid Aminotransferase, subunit A, domain 2"/>
    <property type="match status" value="1"/>
</dbReference>
<organism evidence="11 12">
    <name type="scientific">Solilutibacter silvestris</name>
    <dbReference type="NCBI Taxonomy" id="1645665"/>
    <lineage>
        <taxon>Bacteria</taxon>
        <taxon>Pseudomonadati</taxon>
        <taxon>Pseudomonadota</taxon>
        <taxon>Gammaproteobacteria</taxon>
        <taxon>Lysobacterales</taxon>
        <taxon>Lysobacteraceae</taxon>
        <taxon>Solilutibacter</taxon>
    </lineage>
</organism>
<dbReference type="InterPro" id="IPR043132">
    <property type="entry name" value="BCAT-like_C"/>
</dbReference>
<evidence type="ECO:0000256" key="4">
    <source>
        <dbReference type="ARBA" id="ARBA00005072"/>
    </source>
</evidence>
<accession>A0A2K1Q0B4</accession>
<dbReference type="GO" id="GO:0046394">
    <property type="term" value="P:carboxylic acid biosynthetic process"/>
    <property type="evidence" value="ECO:0007669"/>
    <property type="project" value="UniProtKB-ARBA"/>
</dbReference>
<evidence type="ECO:0000256" key="3">
    <source>
        <dbReference type="ARBA" id="ARBA00004931"/>
    </source>
</evidence>
<evidence type="ECO:0000256" key="1">
    <source>
        <dbReference type="ARBA" id="ARBA00003109"/>
    </source>
</evidence>
<comment type="pathway">
    <text evidence="2">Amino-acid biosynthesis; L-isoleucine biosynthesis; L-isoleucine from 2-oxobutanoate: step 4/4.</text>
</comment>
<dbReference type="InterPro" id="IPR050571">
    <property type="entry name" value="Class-IV_PLP-Dep_Aminotrnsfr"/>
</dbReference>
<dbReference type="GO" id="GO:0004084">
    <property type="term" value="F:branched-chain-amino-acid transaminase activity"/>
    <property type="evidence" value="ECO:0007669"/>
    <property type="project" value="UniProtKB-EC"/>
</dbReference>
<evidence type="ECO:0000256" key="8">
    <source>
        <dbReference type="ARBA" id="ARBA00048798"/>
    </source>
</evidence>
<evidence type="ECO:0000313" key="12">
    <source>
        <dbReference type="Proteomes" id="UP000236220"/>
    </source>
</evidence>
<protein>
    <recommendedName>
        <fullName evidence="6">branched-chain-amino-acid transaminase</fullName>
        <ecNumber evidence="6">2.6.1.42</ecNumber>
    </recommendedName>
</protein>
<comment type="catalytic activity">
    <reaction evidence="7">
        <text>L-valine + 2-oxoglutarate = 3-methyl-2-oxobutanoate + L-glutamate</text>
        <dbReference type="Rhea" id="RHEA:24813"/>
        <dbReference type="ChEBI" id="CHEBI:11851"/>
        <dbReference type="ChEBI" id="CHEBI:16810"/>
        <dbReference type="ChEBI" id="CHEBI:29985"/>
        <dbReference type="ChEBI" id="CHEBI:57762"/>
        <dbReference type="EC" id="2.6.1.42"/>
    </reaction>
</comment>
<dbReference type="OrthoDB" id="9804984at2"/>
<dbReference type="InterPro" id="IPR036038">
    <property type="entry name" value="Aminotransferase-like"/>
</dbReference>
<sequence>MSLNEARAAPQAREAEPAPARETPQQIWFDGRFVDAGSDRAPLTTHAMHYGSGVFEGIRAYATTDGGSAVFRLPEHLERMRKGCELLGIPFDVEEATAATLAVLRRNGHRDAYVRPLAWCGTGSIGLDVAPLDKHLMVATFPTNVHLSGAKVKLGTSSWRRNPATSLPPLKLCGAYVNSILAKHEAKQRGFNEALFVDDQGRVVECTGANVFMVRDGGITAVEHRDALAGITRDTVIALTGAESRAVRHDELLDADEVFVVGTAAEVTPVDEFDDRSYAANHVGQEIAQLYWRVVRGEEARYTRWLTRV</sequence>
<evidence type="ECO:0000256" key="9">
    <source>
        <dbReference type="ARBA" id="ARBA00049229"/>
    </source>
</evidence>
<proteinExistence type="inferred from homology"/>
<reference evidence="11 12" key="1">
    <citation type="submission" date="2017-08" db="EMBL/GenBank/DDBJ databases">
        <title>Lysobacter sylvestris genome.</title>
        <authorList>
            <person name="Zhang D.-C."/>
            <person name="Albuquerque L."/>
            <person name="Franca L."/>
            <person name="Froufe H.J.C."/>
            <person name="Barroso C."/>
            <person name="Egas C."/>
            <person name="Da Costa M."/>
            <person name="Margesin R."/>
        </authorList>
    </citation>
    <scope>NUCLEOTIDE SEQUENCE [LARGE SCALE GENOMIC DNA]</scope>
    <source>
        <strain evidence="11 12">AM20-91</strain>
    </source>
</reference>
<evidence type="ECO:0000256" key="7">
    <source>
        <dbReference type="ARBA" id="ARBA00048212"/>
    </source>
</evidence>
<keyword evidence="11" id="KW-0456">Lyase</keyword>
<feature type="region of interest" description="Disordered" evidence="10">
    <location>
        <begin position="1"/>
        <end position="24"/>
    </location>
</feature>
<comment type="similarity">
    <text evidence="5">Belongs to the class-IV pyridoxal-phosphate-dependent aminotransferase family.</text>
</comment>
<keyword evidence="12" id="KW-1185">Reference proteome</keyword>
<dbReference type="SUPFAM" id="SSF56752">
    <property type="entry name" value="D-aminoacid aminotransferase-like PLP-dependent enzymes"/>
    <property type="match status" value="1"/>
</dbReference>
<evidence type="ECO:0000313" key="11">
    <source>
        <dbReference type="EMBL" id="PNS08478.1"/>
    </source>
</evidence>
<dbReference type="AlphaFoldDB" id="A0A2K1Q0B4"/>
<comment type="catalytic activity">
    <reaction evidence="9">
        <text>L-leucine + 2-oxoglutarate = 4-methyl-2-oxopentanoate + L-glutamate</text>
        <dbReference type="Rhea" id="RHEA:18321"/>
        <dbReference type="ChEBI" id="CHEBI:16810"/>
        <dbReference type="ChEBI" id="CHEBI:17865"/>
        <dbReference type="ChEBI" id="CHEBI:29985"/>
        <dbReference type="ChEBI" id="CHEBI:57427"/>
        <dbReference type="EC" id="2.6.1.42"/>
    </reaction>
</comment>
<name>A0A2K1Q0B4_9GAMM</name>
<evidence type="ECO:0000256" key="5">
    <source>
        <dbReference type="ARBA" id="ARBA00009320"/>
    </source>
</evidence>
<dbReference type="PANTHER" id="PTHR42743:SF11">
    <property type="entry name" value="AMINODEOXYCHORISMATE LYASE"/>
    <property type="match status" value="1"/>
</dbReference>
<dbReference type="EMBL" id="NPZB01000001">
    <property type="protein sequence ID" value="PNS08478.1"/>
    <property type="molecule type" value="Genomic_DNA"/>
</dbReference>
<comment type="pathway">
    <text evidence="3">Amino-acid biosynthesis; L-valine biosynthesis; L-valine from pyruvate: step 4/4.</text>
</comment>
<comment type="catalytic activity">
    <reaction evidence="8">
        <text>L-isoleucine + 2-oxoglutarate = (S)-3-methyl-2-oxopentanoate + L-glutamate</text>
        <dbReference type="Rhea" id="RHEA:24801"/>
        <dbReference type="ChEBI" id="CHEBI:16810"/>
        <dbReference type="ChEBI" id="CHEBI:29985"/>
        <dbReference type="ChEBI" id="CHEBI:35146"/>
        <dbReference type="ChEBI" id="CHEBI:58045"/>
        <dbReference type="EC" id="2.6.1.42"/>
    </reaction>
</comment>